<sequence>MGISIFESGGLSVFGKYWKGITLDTAVAKGTWTTPGLWAIDQETADTPIVSYRSTGDVATALTTAPLGQDNTTSDFYTIEKFAAATGGVRIKALGENAAVTNNYVIESYGGQADTTKSTAGRALTEIYVSQHDGANALANIAADGNAWGVRGRVGGADVSLLLLDEDGDTWQNGTIDASRITSRGHVDFAFDLNSKTSGQSIRAAEGIGGYLTLMAFDTGAASVEIARMAGAADPYLQIGRDDTGVAVNAITDMLVLQAGAGASNEAANFGLGISVKLGNAASQVEERASMDFVIADATDGDEDVSFILNLMRNGSMVQKMKVDYLGNLLLTGSGNTGSRINTGGTEFGWIRNYFYMANFTQLAASTFMHGNCFDGTLTSITGTSSDINCNIFEMEVVTQNLTETIGRVVQVEIREPVITPGTDTITLACALYIDGAPTEGVTNAAIYVAAGNTNIDTLTHRGAALGFFAATPVAQQTGIAAQKINYATPDLDTEAEIITAFNTTNTAINALRTALNNLGLTTVV</sequence>
<proteinExistence type="predicted"/>
<organism evidence="1">
    <name type="scientific">viral metagenome</name>
    <dbReference type="NCBI Taxonomy" id="1070528"/>
    <lineage>
        <taxon>unclassified sequences</taxon>
        <taxon>metagenomes</taxon>
        <taxon>organismal metagenomes</taxon>
    </lineage>
</organism>
<dbReference type="EMBL" id="MT144316">
    <property type="protein sequence ID" value="QJA52139.1"/>
    <property type="molecule type" value="Genomic_DNA"/>
</dbReference>
<dbReference type="AlphaFoldDB" id="A0A6H1ZXE1"/>
<name>A0A6H1ZXE1_9ZZZZ</name>
<gene>
    <name evidence="1" type="ORF">TM448A02503_0003</name>
</gene>
<protein>
    <submittedName>
        <fullName evidence="1">Uncharacterized protein</fullName>
    </submittedName>
</protein>
<evidence type="ECO:0000313" key="1">
    <source>
        <dbReference type="EMBL" id="QJA52139.1"/>
    </source>
</evidence>
<reference evidence="1" key="1">
    <citation type="submission" date="2020-03" db="EMBL/GenBank/DDBJ databases">
        <title>The deep terrestrial virosphere.</title>
        <authorList>
            <person name="Holmfeldt K."/>
            <person name="Nilsson E."/>
            <person name="Simone D."/>
            <person name="Lopez-Fernandez M."/>
            <person name="Wu X."/>
            <person name="de Brujin I."/>
            <person name="Lundin D."/>
            <person name="Andersson A."/>
            <person name="Bertilsson S."/>
            <person name="Dopson M."/>
        </authorList>
    </citation>
    <scope>NUCLEOTIDE SEQUENCE</scope>
    <source>
        <strain evidence="1">TM448A02503</strain>
    </source>
</reference>
<accession>A0A6H1ZXE1</accession>